<reference evidence="2 3" key="1">
    <citation type="journal article" date="2017" name="Biotechnol. Biofuels">
        <title>Differential beta-glucosidase expression as a function of carbon source availability in Talaromyces amestolkiae: a genomic and proteomic approach.</title>
        <authorList>
            <person name="de Eugenio L.I."/>
            <person name="Mendez-Liter J.A."/>
            <person name="Nieto-Dominguez M."/>
            <person name="Alonso L."/>
            <person name="Gil-Munoz J."/>
            <person name="Barriuso J."/>
            <person name="Prieto A."/>
            <person name="Martinez M.J."/>
        </authorList>
    </citation>
    <scope>NUCLEOTIDE SEQUENCE [LARGE SCALE GENOMIC DNA]</scope>
    <source>
        <strain evidence="2 3">CIB</strain>
    </source>
</reference>
<gene>
    <name evidence="2" type="ORF">BHQ10_010043</name>
</gene>
<dbReference type="STRING" id="1196081.A0A364LE90"/>
<dbReference type="OrthoDB" id="5396at2759"/>
<name>A0A364LE90_TALAM</name>
<dbReference type="AlphaFoldDB" id="A0A364LE90"/>
<dbReference type="Gene3D" id="3.50.30.50">
    <property type="entry name" value="Putative cyclase"/>
    <property type="match status" value="1"/>
</dbReference>
<dbReference type="PANTHER" id="PTHR34861:SF10">
    <property type="entry name" value="CYCLASE"/>
    <property type="match status" value="1"/>
</dbReference>
<dbReference type="GO" id="GO:0004061">
    <property type="term" value="F:arylformamidase activity"/>
    <property type="evidence" value="ECO:0007669"/>
    <property type="project" value="InterPro"/>
</dbReference>
<evidence type="ECO:0008006" key="4">
    <source>
        <dbReference type="Google" id="ProtNLM"/>
    </source>
</evidence>
<proteinExistence type="predicted"/>
<accession>A0A364LE90</accession>
<dbReference type="GO" id="GO:0019441">
    <property type="term" value="P:L-tryptophan catabolic process to kynurenine"/>
    <property type="evidence" value="ECO:0007669"/>
    <property type="project" value="InterPro"/>
</dbReference>
<feature type="region of interest" description="Disordered" evidence="1">
    <location>
        <begin position="1"/>
        <end position="21"/>
    </location>
</feature>
<evidence type="ECO:0000256" key="1">
    <source>
        <dbReference type="SAM" id="MobiDB-lite"/>
    </source>
</evidence>
<dbReference type="InterPro" id="IPR037175">
    <property type="entry name" value="KFase_sf"/>
</dbReference>
<comment type="caution">
    <text evidence="2">The sequence shown here is derived from an EMBL/GenBank/DDBJ whole genome shotgun (WGS) entry which is preliminary data.</text>
</comment>
<evidence type="ECO:0000313" key="2">
    <source>
        <dbReference type="EMBL" id="RAO74031.1"/>
    </source>
</evidence>
<dbReference type="GeneID" id="63799257"/>
<dbReference type="RefSeq" id="XP_040738545.1">
    <property type="nucleotide sequence ID" value="XM_040872630.1"/>
</dbReference>
<evidence type="ECO:0000313" key="3">
    <source>
        <dbReference type="Proteomes" id="UP000249363"/>
    </source>
</evidence>
<dbReference type="PANTHER" id="PTHR34861">
    <property type="match status" value="1"/>
</dbReference>
<organism evidence="2 3">
    <name type="scientific">Talaromyces amestolkiae</name>
    <dbReference type="NCBI Taxonomy" id="1196081"/>
    <lineage>
        <taxon>Eukaryota</taxon>
        <taxon>Fungi</taxon>
        <taxon>Dikarya</taxon>
        <taxon>Ascomycota</taxon>
        <taxon>Pezizomycotina</taxon>
        <taxon>Eurotiomycetes</taxon>
        <taxon>Eurotiomycetidae</taxon>
        <taxon>Eurotiales</taxon>
        <taxon>Trichocomaceae</taxon>
        <taxon>Talaromyces</taxon>
        <taxon>Talaromyces sect. Talaromyces</taxon>
    </lineage>
</organism>
<dbReference type="EMBL" id="MIKG01000028">
    <property type="protein sequence ID" value="RAO74031.1"/>
    <property type="molecule type" value="Genomic_DNA"/>
</dbReference>
<protein>
    <recommendedName>
        <fullName evidence="4">Cyclase</fullName>
    </recommendedName>
</protein>
<dbReference type="Proteomes" id="UP000249363">
    <property type="component" value="Unassembled WGS sequence"/>
</dbReference>
<sequence>MATPERKVQNPDSIPWDPNNDSFPLRSELPKAIPYHPDAPKDAAWVWGKDDYIGRLNLLTPLRVFNAAKTEIRTGETVRLDLPLHVPIAPCFGRTPATHRIMDLGGGVAFDDVLDNMNPQGGSQWDGFRHVPPPPLRALLGVMLITVYATDILPDPEQTQTQHPNENLKCSIHYWSSPTEPTPKGEEKRTGGISGRAVLLDYWTYAQSTPGKSYDPYTGHSISFADLLECAKFQGINIAPASQGGDIQIGDILLVRSGWVDRYNDLTDEQRATAAKRHVHVFEPKPSDIKPEGSQEWAGLAQDPLTLTWLHDSYFSAVAGDAPSFERWPSLETGPSGDGKGGWLLHEYVLALWGMPLGEMWDLEGVAEVCRRQKRWTFFLSSAPDIIFGGVSSHPNATAIF</sequence>
<keyword evidence="3" id="KW-1185">Reference proteome</keyword>